<feature type="domain" description="SpaA-like prealbumin fold" evidence="5">
    <location>
        <begin position="201"/>
        <end position="285"/>
    </location>
</feature>
<evidence type="ECO:0000256" key="1">
    <source>
        <dbReference type="ARBA" id="ARBA00007257"/>
    </source>
</evidence>
<evidence type="ECO:0000313" key="7">
    <source>
        <dbReference type="Proteomes" id="UP000823123"/>
    </source>
</evidence>
<comment type="caution">
    <text evidence="6">The sequence shown here is derived from an EMBL/GenBank/DDBJ whole genome shotgun (WGS) entry which is preliminary data.</text>
</comment>
<dbReference type="Proteomes" id="UP000823123">
    <property type="component" value="Unassembled WGS sequence"/>
</dbReference>
<keyword evidence="4" id="KW-0472">Membrane</keyword>
<evidence type="ECO:0000256" key="3">
    <source>
        <dbReference type="ARBA" id="ARBA00022729"/>
    </source>
</evidence>
<comment type="similarity">
    <text evidence="1">Belongs to the serine-aspartate repeat-containing protein (SDr) family.</text>
</comment>
<feature type="domain" description="SpaA-like prealbumin fold" evidence="5">
    <location>
        <begin position="39"/>
        <end position="105"/>
    </location>
</feature>
<gene>
    <name evidence="6" type="ORF">IBJ83_04905</name>
</gene>
<dbReference type="InterPro" id="IPR013783">
    <property type="entry name" value="Ig-like_fold"/>
</dbReference>
<keyword evidence="7" id="KW-1185">Reference proteome</keyword>
<dbReference type="PANTHER" id="PTHR36108">
    <property type="entry name" value="COLOSSIN-B-RELATED"/>
    <property type="match status" value="1"/>
</dbReference>
<name>A0ABS1C971_9FIRM</name>
<evidence type="ECO:0000313" key="6">
    <source>
        <dbReference type="EMBL" id="MBK1468654.1"/>
    </source>
</evidence>
<dbReference type="EMBL" id="JACVDA010000011">
    <property type="protein sequence ID" value="MBK1468654.1"/>
    <property type="molecule type" value="Genomic_DNA"/>
</dbReference>
<reference evidence="6 7" key="1">
    <citation type="submission" date="2020-09" db="EMBL/GenBank/DDBJ databases">
        <title>Parvimonas S3374 sp. nov.</title>
        <authorList>
            <person name="Buhl M."/>
        </authorList>
    </citation>
    <scope>NUCLEOTIDE SEQUENCE [LARGE SCALE GENOMIC DNA]</scope>
    <source>
        <strain evidence="6 7">S3374</strain>
    </source>
</reference>
<accession>A0ABS1C971</accession>
<feature type="domain" description="SpaA-like prealbumin fold" evidence="5">
    <location>
        <begin position="109"/>
        <end position="188"/>
    </location>
</feature>
<dbReference type="Gene3D" id="2.60.40.10">
    <property type="entry name" value="Immunoglobulins"/>
    <property type="match status" value="3"/>
</dbReference>
<keyword evidence="4" id="KW-0812">Transmembrane</keyword>
<keyword evidence="2" id="KW-0964">Secreted</keyword>
<protein>
    <recommendedName>
        <fullName evidence="5">SpaA-like prealbumin fold domain-containing protein</fullName>
    </recommendedName>
</protein>
<keyword evidence="4" id="KW-1133">Transmembrane helix</keyword>
<dbReference type="RefSeq" id="WP_201275608.1">
    <property type="nucleotide sequence ID" value="NZ_JACVDA010000011.1"/>
</dbReference>
<keyword evidence="3" id="KW-0732">Signal</keyword>
<dbReference type="PANTHER" id="PTHR36108:SF13">
    <property type="entry name" value="COLOSSIN-B-RELATED"/>
    <property type="match status" value="1"/>
</dbReference>
<dbReference type="InterPro" id="IPR041033">
    <property type="entry name" value="SpaA_PFL_dom_1"/>
</dbReference>
<dbReference type="Pfam" id="PF17802">
    <property type="entry name" value="SpaA"/>
    <property type="match status" value="3"/>
</dbReference>
<proteinExistence type="inferred from homology"/>
<sequence length="325" mass="36890">MKFFEKFKKIRLNKKKIFSLALASCILLGIGENSYAKEDKEVKGKVVHTFTTKDKPEEIIGKLKAGKKYIIREKRAKEGYEKADDYTFEVAKDGKLQEIKIIDKKIERNVELTKQDTINLKVVPGATVEFENAKTKEKKTATTDKDGKIKITLSYGEWIYHETIAPEGYVKSDKYGKIKVTENGVTIEEVFWNEPITADYILTKQDTISKKALPGCEVVIKNAETGEEVFRGKTDESGKIKVKLRYGKYILEETIAPEGYVKAEKNLEINVTEHGAKIEQTLYNDKIQTIPKTNLASNFVMFIVTTIGSLGFGLYCLKKKAEEEN</sequence>
<evidence type="ECO:0000259" key="5">
    <source>
        <dbReference type="Pfam" id="PF17802"/>
    </source>
</evidence>
<feature type="transmembrane region" description="Helical" evidence="4">
    <location>
        <begin position="295"/>
        <end position="317"/>
    </location>
</feature>
<evidence type="ECO:0000256" key="4">
    <source>
        <dbReference type="SAM" id="Phobius"/>
    </source>
</evidence>
<dbReference type="SUPFAM" id="SSF49478">
    <property type="entry name" value="Cna protein B-type domain"/>
    <property type="match status" value="1"/>
</dbReference>
<organism evidence="6 7">
    <name type="scientific">Parvimonas parva</name>
    <dbReference type="NCBI Taxonomy" id="2769485"/>
    <lineage>
        <taxon>Bacteria</taxon>
        <taxon>Bacillati</taxon>
        <taxon>Bacillota</taxon>
        <taxon>Tissierellia</taxon>
        <taxon>Tissierellales</taxon>
        <taxon>Peptoniphilaceae</taxon>
        <taxon>Parvimonas</taxon>
    </lineage>
</organism>
<evidence type="ECO:0000256" key="2">
    <source>
        <dbReference type="ARBA" id="ARBA00022525"/>
    </source>
</evidence>